<sequence>MSNQTIDGVPRELLERLLYDLPNERTKGELRALLDEPACPKCNDTGATDSGGVQPWGEGILIPCDCEPAAPHYRR</sequence>
<dbReference type="Proteomes" id="UP000244827">
    <property type="component" value="Segment"/>
</dbReference>
<evidence type="ECO:0000313" key="2">
    <source>
        <dbReference type="Proteomes" id="UP000244827"/>
    </source>
</evidence>
<keyword evidence="2" id="KW-1185">Reference proteome</keyword>
<name>A0A2R2YB59_9CAUD</name>
<accession>A0A2R2YB59</accession>
<gene>
    <name evidence="1" type="ORF">PPSC2_116</name>
</gene>
<protein>
    <submittedName>
        <fullName evidence="1">Uncharacterized protein</fullName>
    </submittedName>
</protein>
<organism evidence="1 2">
    <name type="scientific">Pseudomonas phage PPSC2</name>
    <dbReference type="NCBI Taxonomy" id="2041350"/>
    <lineage>
        <taxon>Viruses</taxon>
        <taxon>Duplodnaviria</taxon>
        <taxon>Heunggongvirae</taxon>
        <taxon>Uroviricota</taxon>
        <taxon>Caudoviricetes</taxon>
        <taxon>Vandenendeviridae</taxon>
        <taxon>Gorskivirinae</taxon>
        <taxon>Shenlongvirus</taxon>
        <taxon>Shenlongvirus PPSC2</taxon>
    </lineage>
</organism>
<proteinExistence type="predicted"/>
<reference evidence="1 2" key="1">
    <citation type="journal article" date="2018" name="Arch. Virol.">
        <title>Genomic characterization and phylogenetic analysis of the novel Pseudomonas phage PPSC2.</title>
        <authorList>
            <person name="Wu X."/>
            <person name="Wu Y."/>
            <person name="Tang Y."/>
            <person name="Gan B."/>
        </authorList>
    </citation>
    <scope>NUCLEOTIDE SEQUENCE [LARGE SCALE GENOMIC DNA]</scope>
</reference>
<dbReference type="EMBL" id="MF893340">
    <property type="protein sequence ID" value="ATN92879.1"/>
    <property type="molecule type" value="Genomic_DNA"/>
</dbReference>
<evidence type="ECO:0000313" key="1">
    <source>
        <dbReference type="EMBL" id="ATN92879.1"/>
    </source>
</evidence>